<comment type="caution">
    <text evidence="3">The sequence shown here is derived from an EMBL/GenBank/DDBJ whole genome shotgun (WGS) entry which is preliminary data.</text>
</comment>
<evidence type="ECO:0000256" key="2">
    <source>
        <dbReference type="SAM" id="Phobius"/>
    </source>
</evidence>
<reference evidence="3 4" key="1">
    <citation type="submission" date="2023-07" db="EMBL/GenBank/DDBJ databases">
        <title>Nocardioides sp. nov WY-20 isolated from soil.</title>
        <authorList>
            <person name="Liu B."/>
            <person name="Wan Y."/>
        </authorList>
    </citation>
    <scope>NUCLEOTIDE SEQUENCE [LARGE SCALE GENOMIC DNA]</scope>
    <source>
        <strain evidence="3 4">WY-20</strain>
    </source>
</reference>
<feature type="transmembrane region" description="Helical" evidence="2">
    <location>
        <begin position="130"/>
        <end position="150"/>
    </location>
</feature>
<organism evidence="3 4">
    <name type="scientific">Nocardioides jiangxiensis</name>
    <dbReference type="NCBI Taxonomy" id="3064524"/>
    <lineage>
        <taxon>Bacteria</taxon>
        <taxon>Bacillati</taxon>
        <taxon>Actinomycetota</taxon>
        <taxon>Actinomycetes</taxon>
        <taxon>Propionibacteriales</taxon>
        <taxon>Nocardioidaceae</taxon>
        <taxon>Nocardioides</taxon>
    </lineage>
</organism>
<accession>A0ABT9AZT6</accession>
<keyword evidence="4" id="KW-1185">Reference proteome</keyword>
<evidence type="ECO:0000313" key="4">
    <source>
        <dbReference type="Proteomes" id="UP001233314"/>
    </source>
</evidence>
<feature type="transmembrane region" description="Helical" evidence="2">
    <location>
        <begin position="32"/>
        <end position="55"/>
    </location>
</feature>
<keyword evidence="2" id="KW-0812">Transmembrane</keyword>
<feature type="transmembrane region" description="Helical" evidence="2">
    <location>
        <begin position="87"/>
        <end position="110"/>
    </location>
</feature>
<proteinExistence type="predicted"/>
<evidence type="ECO:0000313" key="3">
    <source>
        <dbReference type="EMBL" id="MDO7867645.1"/>
    </source>
</evidence>
<dbReference type="EMBL" id="JAUQTA010000001">
    <property type="protein sequence ID" value="MDO7867645.1"/>
    <property type="molecule type" value="Genomic_DNA"/>
</dbReference>
<gene>
    <name evidence="3" type="ORF">Q5722_04595</name>
</gene>
<feature type="region of interest" description="Disordered" evidence="1">
    <location>
        <begin position="1"/>
        <end position="20"/>
    </location>
</feature>
<dbReference type="RefSeq" id="WP_305027034.1">
    <property type="nucleotide sequence ID" value="NZ_JAUQTA010000001.1"/>
</dbReference>
<dbReference type="Proteomes" id="UP001233314">
    <property type="component" value="Unassembled WGS sequence"/>
</dbReference>
<evidence type="ECO:0000256" key="1">
    <source>
        <dbReference type="SAM" id="MobiDB-lite"/>
    </source>
</evidence>
<name>A0ABT9AZT6_9ACTN</name>
<keyword evidence="2" id="KW-1133">Transmembrane helix</keyword>
<keyword evidence="2" id="KW-0472">Membrane</keyword>
<protein>
    <submittedName>
        <fullName evidence="3">Uncharacterized protein</fullName>
    </submittedName>
</protein>
<feature type="transmembrane region" description="Helical" evidence="2">
    <location>
        <begin position="61"/>
        <end position="80"/>
    </location>
</feature>
<sequence>MVDQHTSPGTPAEWHAPEPDPAELTHAIHEGLGLLALPMAVLLMFGAWSPTVFVWAPTSPLAAAVTAAGFLAAAVLAVAGRSAGRRAVDLTSVVVLAGLVGLAVTTALHLRELGRMDPLGPLTISRTITLGWVPAMVVLPVVLVRCIRTVRRAGLPPRGPSWLLRVGGTVTAAPLLGLALASLVDPARTVT</sequence>
<feature type="transmembrane region" description="Helical" evidence="2">
    <location>
        <begin position="162"/>
        <end position="184"/>
    </location>
</feature>